<feature type="region of interest" description="Disordered" evidence="1">
    <location>
        <begin position="1"/>
        <end position="31"/>
    </location>
</feature>
<accession>A0A377YUM5</accession>
<proteinExistence type="predicted"/>
<dbReference type="EMBL" id="UGLZ01000001">
    <property type="protein sequence ID" value="STU54695.1"/>
    <property type="molecule type" value="Genomic_DNA"/>
</dbReference>
<keyword evidence="3" id="KW-1185">Reference proteome</keyword>
<evidence type="ECO:0008006" key="4">
    <source>
        <dbReference type="Google" id="ProtNLM"/>
    </source>
</evidence>
<sequence>MHSQHAAQVNPVKSTVSRPRGANNALRRGQQKIHRRYTPNLCCRVPKGMASKVVARMSSHDWRRNDDLIGLRRQGYIPYTQRNNPDYRPKPMRIAARSESREALTVLSMVLGANCDYNPDSDYPFEIMLPFEDVAKAMGCCTYTKSGRKAYDVALHALSVLEQLDYLIVSRGQDTDTGQNKPLRIWLTEKFFTSRGIHVHEIRLWLDQYRLWAIKNGLTESLRKKYERHLVRITHLGSTSNASTR</sequence>
<dbReference type="AlphaFoldDB" id="A0A377YUM5"/>
<evidence type="ECO:0000313" key="2">
    <source>
        <dbReference type="EMBL" id="STU54695.1"/>
    </source>
</evidence>
<dbReference type="Proteomes" id="UP000255382">
    <property type="component" value="Unassembled WGS sequence"/>
</dbReference>
<evidence type="ECO:0000313" key="3">
    <source>
        <dbReference type="Proteomes" id="UP000255382"/>
    </source>
</evidence>
<feature type="compositionally biased region" description="Polar residues" evidence="1">
    <location>
        <begin position="1"/>
        <end position="17"/>
    </location>
</feature>
<reference evidence="2 3" key="1">
    <citation type="submission" date="2018-06" db="EMBL/GenBank/DDBJ databases">
        <authorList>
            <consortium name="Pathogen Informatics"/>
            <person name="Doyle S."/>
        </authorList>
    </citation>
    <scope>NUCLEOTIDE SEQUENCE [LARGE SCALE GENOMIC DNA]</scope>
    <source>
        <strain evidence="2 3">NCTC5050</strain>
    </source>
</reference>
<organism evidence="2 3">
    <name type="scientific">Klebsiella pneumoniae subsp. ozaenae</name>
    <dbReference type="NCBI Taxonomy" id="574"/>
    <lineage>
        <taxon>Bacteria</taxon>
        <taxon>Pseudomonadati</taxon>
        <taxon>Pseudomonadota</taxon>
        <taxon>Gammaproteobacteria</taxon>
        <taxon>Enterobacterales</taxon>
        <taxon>Enterobacteriaceae</taxon>
        <taxon>Klebsiella/Raoultella group</taxon>
        <taxon>Klebsiella</taxon>
        <taxon>Klebsiella pneumoniae complex</taxon>
    </lineage>
</organism>
<gene>
    <name evidence="2" type="ORF">NCTC5050_00054</name>
</gene>
<evidence type="ECO:0000256" key="1">
    <source>
        <dbReference type="SAM" id="MobiDB-lite"/>
    </source>
</evidence>
<protein>
    <recommendedName>
        <fullName evidence="4">Replication protein</fullName>
    </recommendedName>
</protein>
<name>A0A377YUM5_KLEPO</name>